<protein>
    <recommendedName>
        <fullName evidence="3">SEFIR domain-containing protein</fullName>
    </recommendedName>
</protein>
<proteinExistence type="predicted"/>
<keyword evidence="1" id="KW-0812">Transmembrane</keyword>
<feature type="transmembrane region" description="Helical" evidence="1">
    <location>
        <begin position="307"/>
        <end position="329"/>
    </location>
</feature>
<comment type="caution">
    <text evidence="4">The sequence shown here is derived from an EMBL/GenBank/DDBJ whole genome shotgun (WGS) entry which is preliminary data.</text>
</comment>
<evidence type="ECO:0000313" key="5">
    <source>
        <dbReference type="Proteomes" id="UP000494256"/>
    </source>
</evidence>
<dbReference type="Gene3D" id="3.40.50.11530">
    <property type="match status" value="1"/>
</dbReference>
<dbReference type="Proteomes" id="UP000494256">
    <property type="component" value="Unassembled WGS sequence"/>
</dbReference>
<dbReference type="EMBL" id="CADEBD010000302">
    <property type="protein sequence ID" value="CAB3236563.1"/>
    <property type="molecule type" value="Genomic_DNA"/>
</dbReference>
<feature type="chain" id="PRO_5035770876" description="SEFIR domain-containing protein" evidence="2">
    <location>
        <begin position="19"/>
        <end position="550"/>
    </location>
</feature>
<accession>A0A8S0ZT07</accession>
<keyword evidence="2" id="KW-0732">Signal</keyword>
<feature type="signal peptide" evidence="2">
    <location>
        <begin position="1"/>
        <end position="18"/>
    </location>
</feature>
<keyword evidence="1" id="KW-1133">Transmembrane helix</keyword>
<reference evidence="4 5" key="1">
    <citation type="submission" date="2020-04" db="EMBL/GenBank/DDBJ databases">
        <authorList>
            <person name="Wallbank WR R."/>
            <person name="Pardo Diaz C."/>
            <person name="Kozak K."/>
            <person name="Martin S."/>
            <person name="Jiggins C."/>
            <person name="Moest M."/>
            <person name="Warren A I."/>
            <person name="Byers J.R.P. K."/>
            <person name="Montejo-Kovacevich G."/>
            <person name="Yen C E."/>
        </authorList>
    </citation>
    <scope>NUCLEOTIDE SEQUENCE [LARGE SCALE GENOMIC DNA]</scope>
</reference>
<evidence type="ECO:0000313" key="4">
    <source>
        <dbReference type="EMBL" id="CAB3236563.1"/>
    </source>
</evidence>
<feature type="domain" description="SEFIR" evidence="3">
    <location>
        <begin position="354"/>
        <end position="495"/>
    </location>
</feature>
<name>A0A8S0ZT07_ARCPL</name>
<organism evidence="4 5">
    <name type="scientific">Arctia plantaginis</name>
    <name type="common">Wood tiger moth</name>
    <name type="synonym">Phalaena plantaginis</name>
    <dbReference type="NCBI Taxonomy" id="874455"/>
    <lineage>
        <taxon>Eukaryota</taxon>
        <taxon>Metazoa</taxon>
        <taxon>Ecdysozoa</taxon>
        <taxon>Arthropoda</taxon>
        <taxon>Hexapoda</taxon>
        <taxon>Insecta</taxon>
        <taxon>Pterygota</taxon>
        <taxon>Neoptera</taxon>
        <taxon>Endopterygota</taxon>
        <taxon>Lepidoptera</taxon>
        <taxon>Glossata</taxon>
        <taxon>Ditrysia</taxon>
        <taxon>Noctuoidea</taxon>
        <taxon>Erebidae</taxon>
        <taxon>Arctiinae</taxon>
        <taxon>Arctia</taxon>
    </lineage>
</organism>
<evidence type="ECO:0000256" key="2">
    <source>
        <dbReference type="SAM" id="SignalP"/>
    </source>
</evidence>
<dbReference type="Pfam" id="PF08357">
    <property type="entry name" value="SEFIR"/>
    <property type="match status" value="1"/>
</dbReference>
<evidence type="ECO:0000256" key="1">
    <source>
        <dbReference type="SAM" id="Phobius"/>
    </source>
</evidence>
<evidence type="ECO:0000259" key="3">
    <source>
        <dbReference type="Pfam" id="PF08357"/>
    </source>
</evidence>
<dbReference type="OrthoDB" id="2160638at2759"/>
<sequence length="550" mass="63362">MWRLVFLVFVCFLQYVAGSYQCSANRTELSCTSEMLGENSTNYDFCKIKVYPSDSQECGAMKFKSLSNNVNGNIGGVTLKPYIMSVTRDDSLVPYSVNHAVLNISFTNIKWKTMKFRFQNKYRNIKNHCRNIMIANDFTVDDKSVLYYDCYWAKTDEKDGQSHMLDFEATTEDKSINRGQYYFNIPTAEMLSPTTTEERWKPFMYVEILQDRLRVHIMPPPPQLEIRSYQLKVVTTCGKGNSCSVKSTNLPLKYRSDEVTYDYNYVGVNGSVNFIVTPLHDTCTQESDAGCQVVYSPIILISSEPPMMNICIASITALIVATLFAYYIALRLIRRYWCHDHYKQAMAMEIPTPPKILVVYSSANRLHAECVTSLINYLRSEYGFDIMFDGDICKTSHGDPYVWAEEAFRLATHVMYIVGPNVEEINFNIYDKPIINALKDVDALLLSFIKASRVSKYPKEIINVFFEHSNGRVPIETRTPSASFKLLKDWQKLISYLSKDLIPKRHIMRTERGRCFIENLTRAEKLLGANRDDVIVNCEKVKNFEKKILL</sequence>
<keyword evidence="1" id="KW-0472">Membrane</keyword>
<dbReference type="InterPro" id="IPR013568">
    <property type="entry name" value="SEFIR_dom"/>
</dbReference>
<gene>
    <name evidence="4" type="ORF">APLA_LOCUS7441</name>
</gene>
<dbReference type="AlphaFoldDB" id="A0A8S0ZT07"/>